<dbReference type="Gene3D" id="3.40.605.10">
    <property type="entry name" value="Aldehyde Dehydrogenase, Chain A, domain 1"/>
    <property type="match status" value="1"/>
</dbReference>
<feature type="compositionally biased region" description="Basic residues" evidence="1">
    <location>
        <begin position="623"/>
        <end position="634"/>
    </location>
</feature>
<dbReference type="AlphaFoldDB" id="A0A2V0NJY2"/>
<comment type="caution">
    <text evidence="3">The sequence shown here is derived from an EMBL/GenBank/DDBJ whole genome shotgun (WGS) entry which is preliminary data.</text>
</comment>
<evidence type="ECO:0000256" key="1">
    <source>
        <dbReference type="SAM" id="MobiDB-lite"/>
    </source>
</evidence>
<feature type="compositionally biased region" description="Low complexity" evidence="1">
    <location>
        <begin position="635"/>
        <end position="648"/>
    </location>
</feature>
<name>A0A2V0NJY2_9CHLO</name>
<keyword evidence="4" id="KW-1185">Reference proteome</keyword>
<dbReference type="InterPro" id="IPR016162">
    <property type="entry name" value="Ald_DH_N"/>
</dbReference>
<dbReference type="Proteomes" id="UP000247498">
    <property type="component" value="Unassembled WGS sequence"/>
</dbReference>
<proteinExistence type="predicted"/>
<accession>A0A2V0NJY2</accession>
<dbReference type="InterPro" id="IPR016163">
    <property type="entry name" value="Ald_DH_C"/>
</dbReference>
<feature type="region of interest" description="Disordered" evidence="1">
    <location>
        <begin position="623"/>
        <end position="648"/>
    </location>
</feature>
<reference evidence="3 4" key="1">
    <citation type="journal article" date="2018" name="Sci. Rep.">
        <title>Raphidocelis subcapitata (=Pseudokirchneriella subcapitata) provides an insight into genome evolution and environmental adaptations in the Sphaeropleales.</title>
        <authorList>
            <person name="Suzuki S."/>
            <person name="Yamaguchi H."/>
            <person name="Nakajima N."/>
            <person name="Kawachi M."/>
        </authorList>
    </citation>
    <scope>NUCLEOTIDE SEQUENCE [LARGE SCALE GENOMIC DNA]</scope>
    <source>
        <strain evidence="3 4">NIES-35</strain>
    </source>
</reference>
<gene>
    <name evidence="3" type="ORF">Rsub_00285</name>
</gene>
<evidence type="ECO:0000259" key="2">
    <source>
        <dbReference type="Pfam" id="PF00171"/>
    </source>
</evidence>
<dbReference type="GO" id="GO:0016620">
    <property type="term" value="F:oxidoreductase activity, acting on the aldehyde or oxo group of donors, NAD or NADP as acceptor"/>
    <property type="evidence" value="ECO:0007669"/>
    <property type="project" value="InterPro"/>
</dbReference>
<dbReference type="EMBL" id="BDRX01000001">
    <property type="protein sequence ID" value="GBF87574.1"/>
    <property type="molecule type" value="Genomic_DNA"/>
</dbReference>
<dbReference type="STRING" id="307507.A0A2V0NJY2"/>
<dbReference type="Gene3D" id="3.40.309.10">
    <property type="entry name" value="Aldehyde Dehydrogenase, Chain A, domain 2"/>
    <property type="match status" value="1"/>
</dbReference>
<dbReference type="Pfam" id="PF00171">
    <property type="entry name" value="Aldedh"/>
    <property type="match status" value="1"/>
</dbReference>
<dbReference type="SUPFAM" id="SSF53720">
    <property type="entry name" value="ALDH-like"/>
    <property type="match status" value="1"/>
</dbReference>
<dbReference type="InterPro" id="IPR015590">
    <property type="entry name" value="Aldehyde_DH_dom"/>
</dbReference>
<sequence length="648" mass="69685">MQYHTKGMDRATALWDVVGVGLQPILRTLNAMIPRVARTRARPARLPRPPPPQPETSPAELEAIVSRVDASKAQWTRVPARERARLLKDCTQNFIRMAREFAEAGAVAKGAYEGGLGDEMAALLPVVTGLYELERAMACNGQPRPVQLRRREGGQWVARVWPENMVSIFFPRFQGEVWIQPGREPSQGELYRRKAEGAPPHAGRVSLVLGAGNQVSVVALDILHKLIVCDEVVVVKMNPVNDYLGPLLRRAFGPLVEAGFVEFAYGGAGVGKALCSHPLIASIHLTGSADTYNAIVWGGRDVPRVGEPPLKKEVTAELGNVTPYIIVPGPWSDDDIAFQANNVAAGLVQNNGHNCLGAEIVITPRDWPLREKFMEALRTALSTLSQRAPWYPGSDAKFAAFRSKFPAAEELGRPVPPEALEGAPGPFKPQPWLLAAGLSPEEASTQVENWCGVLQEVALPGPADPASFLGAAAEYANESCWGSLACAVFIHPETRAAHPAAWDTALASLRYGSVCVNTPCVTGYAATPLVWGAYPGNTPQDIGSGDSYVHNTLLFDHPEKSICIAPWAYAPQPLWSAFQIGLEDAIPPAMRYITTQHKPVIALMHLIHVAVLALLGSVPPPKARRRGGKAKAKGKAAAPAAAPAGARE</sequence>
<evidence type="ECO:0000313" key="4">
    <source>
        <dbReference type="Proteomes" id="UP000247498"/>
    </source>
</evidence>
<dbReference type="OrthoDB" id="40137at2759"/>
<dbReference type="InterPro" id="IPR016161">
    <property type="entry name" value="Ald_DH/histidinol_DH"/>
</dbReference>
<organism evidence="3 4">
    <name type="scientific">Raphidocelis subcapitata</name>
    <dbReference type="NCBI Taxonomy" id="307507"/>
    <lineage>
        <taxon>Eukaryota</taxon>
        <taxon>Viridiplantae</taxon>
        <taxon>Chlorophyta</taxon>
        <taxon>core chlorophytes</taxon>
        <taxon>Chlorophyceae</taxon>
        <taxon>CS clade</taxon>
        <taxon>Sphaeropleales</taxon>
        <taxon>Selenastraceae</taxon>
        <taxon>Raphidocelis</taxon>
    </lineage>
</organism>
<dbReference type="InParanoid" id="A0A2V0NJY2"/>
<feature type="domain" description="Aldehyde dehydrogenase" evidence="2">
    <location>
        <begin position="229"/>
        <end position="392"/>
    </location>
</feature>
<protein>
    <submittedName>
        <fullName evidence="3">NAD-dependent aldehyde dehydrogenase</fullName>
    </submittedName>
</protein>
<evidence type="ECO:0000313" key="3">
    <source>
        <dbReference type="EMBL" id="GBF87574.1"/>
    </source>
</evidence>